<organism evidence="1 2">
    <name type="scientific">Staphylococcus saccharolyticus</name>
    <dbReference type="NCBI Taxonomy" id="33028"/>
    <lineage>
        <taxon>Bacteria</taxon>
        <taxon>Bacillati</taxon>
        <taxon>Bacillota</taxon>
        <taxon>Bacilli</taxon>
        <taxon>Bacillales</taxon>
        <taxon>Staphylococcaceae</taxon>
        <taxon>Staphylococcus</taxon>
    </lineage>
</organism>
<keyword evidence="2" id="KW-1185">Reference proteome</keyword>
<gene>
    <name evidence="1" type="ORF">NCTC11807_02643</name>
</gene>
<reference evidence="1 2" key="1">
    <citation type="submission" date="2018-06" db="EMBL/GenBank/DDBJ databases">
        <authorList>
            <consortium name="Pathogen Informatics"/>
            <person name="Doyle S."/>
        </authorList>
    </citation>
    <scope>NUCLEOTIDE SEQUENCE [LARGE SCALE GENOMIC DNA]</scope>
    <source>
        <strain evidence="1 2">NCTC11807</strain>
    </source>
</reference>
<accession>A0A380H8Z7</accession>
<dbReference type="GeneID" id="63935497"/>
<proteinExistence type="predicted"/>
<evidence type="ECO:0000313" key="1">
    <source>
        <dbReference type="EMBL" id="SUM74494.1"/>
    </source>
</evidence>
<dbReference type="AlphaFoldDB" id="A0A380H8Z7"/>
<evidence type="ECO:0000313" key="2">
    <source>
        <dbReference type="Proteomes" id="UP000255425"/>
    </source>
</evidence>
<dbReference type="EMBL" id="UHDZ01000001">
    <property type="protein sequence ID" value="SUM74494.1"/>
    <property type="molecule type" value="Genomic_DNA"/>
</dbReference>
<protein>
    <submittedName>
        <fullName evidence="1">Uncharacterized protein</fullName>
    </submittedName>
</protein>
<name>A0A380H8Z7_9STAP</name>
<dbReference type="Proteomes" id="UP000255425">
    <property type="component" value="Unassembled WGS sequence"/>
</dbReference>
<dbReference type="RefSeq" id="WP_115314040.1">
    <property type="nucleotide sequence ID" value="NZ_CP066042.1"/>
</dbReference>
<sequence length="224" mass="26085">MKFKSIESAKDPLFREALKLYDAKLDIGLNEDSTIFKRSIENNKTKNDYAFVVGIENNHVISLATAHYEATTNVAFLIYLIAQDGSKHDELISLTLEEVEKQLNRLSHEVHHRDINFIMLEVPREPSPAHIDAKQENILEHRRQFLFENGFKKQEEIDYIHPNYNIMETSQRVDLFIKANIDLTKDIYGTSVKSNYILKYVFANGISRDIIYPLLEEMNLKKPL</sequence>
<dbReference type="Gene3D" id="3.40.630.30">
    <property type="match status" value="1"/>
</dbReference>